<evidence type="ECO:0000313" key="3">
    <source>
        <dbReference type="Proteomes" id="UP000074108"/>
    </source>
</evidence>
<keyword evidence="3" id="KW-1185">Reference proteome</keyword>
<proteinExistence type="predicted"/>
<keyword evidence="1" id="KW-1133">Transmembrane helix</keyword>
<dbReference type="EMBL" id="LDYG01000025">
    <property type="protein sequence ID" value="KUP06909.1"/>
    <property type="molecule type" value="Genomic_DNA"/>
</dbReference>
<feature type="transmembrane region" description="Helical" evidence="1">
    <location>
        <begin position="69"/>
        <end position="91"/>
    </location>
</feature>
<dbReference type="RefSeq" id="WP_059350840.1">
    <property type="nucleotide sequence ID" value="NZ_LDYG01000025.1"/>
</dbReference>
<evidence type="ECO:0008006" key="4">
    <source>
        <dbReference type="Google" id="ProtNLM"/>
    </source>
</evidence>
<dbReference type="PATRIC" id="fig|1150625.3.peg.1419"/>
<evidence type="ECO:0000313" key="2">
    <source>
        <dbReference type="EMBL" id="KUP06909.1"/>
    </source>
</evidence>
<sequence length="123" mass="13420">MSLLSGCFLFLLGIAHILYGEKVQLPQLKAEGAGGESLYSVKIMIFQGGVLLLFLSSFQILSSLGIFPFLIFATTLSSIVVSLNFLTFISIALLKRQELLKSAIPQMIFVIVVVLLNILSLLN</sequence>
<reference evidence="2 3" key="1">
    <citation type="journal article" date="2016" name="Front. Microbiol.">
        <title>Microevolution Analysis of Bacillus coahuilensis Unveils Differences in Phosphorus Acquisition Strategies and Their Regulation.</title>
        <authorList>
            <person name="Gomez-Lunar Z."/>
            <person name="Hernandez-Gonzalez I."/>
            <person name="Rodriguez-Torres M.D."/>
            <person name="Souza V."/>
            <person name="Olmedo-Alvarez G."/>
        </authorList>
    </citation>
    <scope>NUCLEOTIDE SEQUENCE [LARGE SCALE GENOMIC DNA]</scope>
    <source>
        <strain evidence="3">p1.1.43</strain>
    </source>
</reference>
<accession>A0A147K9E9</accession>
<name>A0A147K9E9_9BACI</name>
<gene>
    <name evidence="2" type="ORF">Q75_06770</name>
</gene>
<dbReference type="Proteomes" id="UP000074108">
    <property type="component" value="Unassembled WGS sequence"/>
</dbReference>
<keyword evidence="1" id="KW-0472">Membrane</keyword>
<dbReference type="AlphaFoldDB" id="A0A147K9E9"/>
<feature type="transmembrane region" description="Helical" evidence="1">
    <location>
        <begin position="44"/>
        <end position="62"/>
    </location>
</feature>
<comment type="caution">
    <text evidence="2">The sequence shown here is derived from an EMBL/GenBank/DDBJ whole genome shotgun (WGS) entry which is preliminary data.</text>
</comment>
<evidence type="ECO:0000256" key="1">
    <source>
        <dbReference type="SAM" id="Phobius"/>
    </source>
</evidence>
<keyword evidence="1" id="KW-0812">Transmembrane</keyword>
<protein>
    <recommendedName>
        <fullName evidence="4">DoxX family protein</fullName>
    </recommendedName>
</protein>
<organism evidence="2 3">
    <name type="scientific">Bacillus coahuilensis p1.1.43</name>
    <dbReference type="NCBI Taxonomy" id="1150625"/>
    <lineage>
        <taxon>Bacteria</taxon>
        <taxon>Bacillati</taxon>
        <taxon>Bacillota</taxon>
        <taxon>Bacilli</taxon>
        <taxon>Bacillales</taxon>
        <taxon>Bacillaceae</taxon>
        <taxon>Bacillus</taxon>
    </lineage>
</organism>
<feature type="transmembrane region" description="Helical" evidence="1">
    <location>
        <begin position="103"/>
        <end position="122"/>
    </location>
</feature>